<dbReference type="Proteomes" id="UP000595001">
    <property type="component" value="Chromosome"/>
</dbReference>
<evidence type="ECO:0000313" key="4">
    <source>
        <dbReference type="Proteomes" id="UP000595001"/>
    </source>
</evidence>
<evidence type="ECO:0000256" key="1">
    <source>
        <dbReference type="SAM" id="Coils"/>
    </source>
</evidence>
<feature type="region of interest" description="Disordered" evidence="2">
    <location>
        <begin position="38"/>
        <end position="62"/>
    </location>
</feature>
<dbReference type="AlphaFoldDB" id="A0A7U3WBH5"/>
<protein>
    <submittedName>
        <fullName evidence="3">Uncharacterized protein</fullName>
    </submittedName>
</protein>
<evidence type="ECO:0000256" key="2">
    <source>
        <dbReference type="SAM" id="MobiDB-lite"/>
    </source>
</evidence>
<keyword evidence="4" id="KW-1185">Reference proteome</keyword>
<name>A0A7U3WBH5_9EURY</name>
<proteinExistence type="predicted"/>
<dbReference type="KEGG" id="hlt:I7X12_10325"/>
<dbReference type="RefSeq" id="WP_198063728.1">
    <property type="nucleotide sequence ID" value="NZ_CP065856.1"/>
</dbReference>
<dbReference type="EMBL" id="CP065856">
    <property type="protein sequence ID" value="QPV64970.1"/>
    <property type="molecule type" value="Genomic_DNA"/>
</dbReference>
<keyword evidence="1" id="KW-0175">Coiled coil</keyword>
<dbReference type="Pfam" id="PF25254">
    <property type="entry name" value="DUF7856"/>
    <property type="match status" value="1"/>
</dbReference>
<organism evidence="3 4">
    <name type="scientific">Halosimplex litoreum</name>
    <dbReference type="NCBI Taxonomy" id="1198301"/>
    <lineage>
        <taxon>Archaea</taxon>
        <taxon>Methanobacteriati</taxon>
        <taxon>Methanobacteriota</taxon>
        <taxon>Stenosarchaea group</taxon>
        <taxon>Halobacteria</taxon>
        <taxon>Halobacteriales</taxon>
        <taxon>Haloarculaceae</taxon>
        <taxon>Halosimplex</taxon>
    </lineage>
</organism>
<dbReference type="OrthoDB" id="272011at2157"/>
<reference evidence="3 4" key="1">
    <citation type="submission" date="2020-12" db="EMBL/GenBank/DDBJ databases">
        <title>Halosimplex halophilum sp. nov. and Halosimplex salinum sp. nov., two new members of the genus Halosimplex.</title>
        <authorList>
            <person name="Cui H.L."/>
        </authorList>
    </citation>
    <scope>NUCLEOTIDE SEQUENCE [LARGE SCALE GENOMIC DNA]</scope>
    <source>
        <strain evidence="3 4">YGH94</strain>
    </source>
</reference>
<sequence>MTERDRIALDLADESLRGRVVDLRGRGLDPVRVAAGVRRTPPTDAGDGVGEGGSDRGPVVDCPRPRAVHGYVGFVRPSMSIRVRTALAAAARSRGGEAPQDEALADVRDQLADVTVPEPPDLAGPRERLAGTDDAVDRIRERVAALRGRVQAGREAGRDVSGLEAELAEATRELSERETERAAAREAVERAERLAREGRDARERRRRLEDRRANLQRRARAHLVDRVRGEYEDALVAVPGGPAEAERLDDPFAVEGVTAALAVGRVAEFRAPVVLACDRFASAQAAAEWLDAAVIRV</sequence>
<accession>A0A7U3WBH5</accession>
<dbReference type="GeneID" id="60588892"/>
<gene>
    <name evidence="3" type="ORF">I7X12_10325</name>
</gene>
<feature type="coiled-coil region" evidence="1">
    <location>
        <begin position="153"/>
        <end position="225"/>
    </location>
</feature>
<dbReference type="InterPro" id="IPR057178">
    <property type="entry name" value="DUF7856"/>
</dbReference>
<evidence type="ECO:0000313" key="3">
    <source>
        <dbReference type="EMBL" id="QPV64970.1"/>
    </source>
</evidence>